<dbReference type="EMBL" id="JACSDI010000012">
    <property type="protein sequence ID" value="MCG9965197.1"/>
    <property type="molecule type" value="Genomic_DNA"/>
</dbReference>
<reference evidence="1 2" key="1">
    <citation type="submission" date="2020-08" db="EMBL/GenBank/DDBJ databases">
        <title>Whole genome sequence of Shewanella sp strain PS-2.</title>
        <authorList>
            <person name="Das S.K."/>
        </authorList>
    </citation>
    <scope>NUCLEOTIDE SEQUENCE [LARGE SCALE GENOMIC DNA]</scope>
    <source>
        <strain evidence="1 2">PS-2</strain>
    </source>
</reference>
<evidence type="ECO:0000313" key="2">
    <source>
        <dbReference type="Proteomes" id="UP000829384"/>
    </source>
</evidence>
<evidence type="ECO:0008006" key="3">
    <source>
        <dbReference type="Google" id="ProtNLM"/>
    </source>
</evidence>
<dbReference type="RefSeq" id="WP_240131710.1">
    <property type="nucleotide sequence ID" value="NZ_JACSDI010000012.1"/>
</dbReference>
<gene>
    <name evidence="1" type="ORF">H9J30_14925</name>
</gene>
<sequence>MDENDWASTMETRERDACIDVVRHKQQPQGNGICIDCHEAVEPERRTAQRCISCQQDEDKRQKQRYGTRL</sequence>
<protein>
    <recommendedName>
        <fullName evidence="3">DksA C4-type domain-containing protein</fullName>
    </recommendedName>
</protein>
<comment type="caution">
    <text evidence="1">The sequence shown here is derived from an EMBL/GenBank/DDBJ whole genome shotgun (WGS) entry which is preliminary data.</text>
</comment>
<keyword evidence="2" id="KW-1185">Reference proteome</keyword>
<organism evidence="1 2">
    <name type="scientific">Shewanella cutis</name>
    <dbReference type="NCBI Taxonomy" id="2766780"/>
    <lineage>
        <taxon>Bacteria</taxon>
        <taxon>Pseudomonadati</taxon>
        <taxon>Pseudomonadota</taxon>
        <taxon>Gammaproteobacteria</taxon>
        <taxon>Alteromonadales</taxon>
        <taxon>Shewanellaceae</taxon>
        <taxon>Shewanella</taxon>
    </lineage>
</organism>
<dbReference type="Proteomes" id="UP000829384">
    <property type="component" value="Unassembled WGS sequence"/>
</dbReference>
<evidence type="ECO:0000313" key="1">
    <source>
        <dbReference type="EMBL" id="MCG9965197.1"/>
    </source>
</evidence>
<name>A0ABS9QXW0_9GAMM</name>
<proteinExistence type="predicted"/>
<accession>A0ABS9QXW0</accession>